<accession>A0ABR0SDB8</accession>
<evidence type="ECO:0000313" key="2">
    <source>
        <dbReference type="Proteomes" id="UP001338125"/>
    </source>
</evidence>
<gene>
    <name evidence="1" type="ORF">PT974_08426</name>
</gene>
<dbReference type="EMBL" id="JAVFKD010000014">
    <property type="protein sequence ID" value="KAK5990160.1"/>
    <property type="molecule type" value="Genomic_DNA"/>
</dbReference>
<name>A0ABR0SDB8_9HYPO</name>
<evidence type="ECO:0000313" key="1">
    <source>
        <dbReference type="EMBL" id="KAK5990160.1"/>
    </source>
</evidence>
<comment type="caution">
    <text evidence="1">The sequence shown here is derived from an EMBL/GenBank/DDBJ whole genome shotgun (WGS) entry which is preliminary data.</text>
</comment>
<reference evidence="1 2" key="1">
    <citation type="submission" date="2024-01" db="EMBL/GenBank/DDBJ databases">
        <title>Complete genome of Cladobotryum mycophilum ATHUM6906.</title>
        <authorList>
            <person name="Christinaki A.C."/>
            <person name="Myridakis A.I."/>
            <person name="Kouvelis V.N."/>
        </authorList>
    </citation>
    <scope>NUCLEOTIDE SEQUENCE [LARGE SCALE GENOMIC DNA]</scope>
    <source>
        <strain evidence="1 2">ATHUM6906</strain>
    </source>
</reference>
<sequence length="571" mass="64641">MIRSSTLLASQLASTELRCVRSQQKRFKSFVRKVDKNNDVYYTVAKREDRPQDPESTQQNEFFEMPDLLLDLDAEGNRNVRTSDEADEERMKSKWDINPKRLVVQARLKEFEREIFEARRKFSNTISHQTSMWRLSQHDILTAALFGSPGSIEHGRVENTEPEQQLQHSYTQQNFEFIGSLGVENGLPHHAAKKDSLFLEWLRLRRGALVSIERRVDRPCPSHKLVKALNIEPSIKGVRRMIFQNLAERTDIASYTNYLGFASGRSPNIPREIRDACLRICNDSEGSEPYLETLSFLGNLAERFSANGIPLGATLHGLALRISAEAGLPATSGLWIHRGYADNVWVHGTDVSEDIVAAMDAFLGSLRYAEGAGLNQPHERQLLFQVLTGLDEHSSLAPDSFRTLSTFYLHMKNNTPIEQSFAIFERYITLLGQLGAIRTLWHEGQAPANWARTKLTREKRQGEVDALFHKALASALQVAVIPPEETAADLSYEESVTLDYHSIASQNPNTWFETRDDTATSSISNDEMPIGETLPPLTLSYNEWISKIREILQNRTTKNTARSQGRGGVRE</sequence>
<keyword evidence="2" id="KW-1185">Reference proteome</keyword>
<protein>
    <submittedName>
        <fullName evidence="1">Uncharacterized protein</fullName>
    </submittedName>
</protein>
<organism evidence="1 2">
    <name type="scientific">Cladobotryum mycophilum</name>
    <dbReference type="NCBI Taxonomy" id="491253"/>
    <lineage>
        <taxon>Eukaryota</taxon>
        <taxon>Fungi</taxon>
        <taxon>Dikarya</taxon>
        <taxon>Ascomycota</taxon>
        <taxon>Pezizomycotina</taxon>
        <taxon>Sordariomycetes</taxon>
        <taxon>Hypocreomycetidae</taxon>
        <taxon>Hypocreales</taxon>
        <taxon>Hypocreaceae</taxon>
        <taxon>Cladobotryum</taxon>
    </lineage>
</organism>
<dbReference type="Proteomes" id="UP001338125">
    <property type="component" value="Unassembled WGS sequence"/>
</dbReference>
<proteinExistence type="predicted"/>